<feature type="compositionally biased region" description="Basic and acidic residues" evidence="1">
    <location>
        <begin position="684"/>
        <end position="696"/>
    </location>
</feature>
<feature type="region of interest" description="Disordered" evidence="1">
    <location>
        <begin position="499"/>
        <end position="785"/>
    </location>
</feature>
<feature type="compositionally biased region" description="Basic and acidic residues" evidence="1">
    <location>
        <begin position="75"/>
        <end position="85"/>
    </location>
</feature>
<dbReference type="Pfam" id="PF15709">
    <property type="entry name" value="DUF4670"/>
    <property type="match status" value="1"/>
</dbReference>
<feature type="compositionally biased region" description="Acidic residues" evidence="1">
    <location>
        <begin position="666"/>
        <end position="681"/>
    </location>
</feature>
<feature type="region of interest" description="Disordered" evidence="1">
    <location>
        <begin position="102"/>
        <end position="124"/>
    </location>
</feature>
<protein>
    <submittedName>
        <fullName evidence="2">RBP2A protein</fullName>
    </submittedName>
</protein>
<reference evidence="2 3" key="1">
    <citation type="journal article" date="2021" name="Cell">
        <title>Tracing the genetic footprints of vertebrate landing in non-teleost ray-finned fishes.</title>
        <authorList>
            <person name="Bi X."/>
            <person name="Wang K."/>
            <person name="Yang L."/>
            <person name="Pan H."/>
            <person name="Jiang H."/>
            <person name="Wei Q."/>
            <person name="Fang M."/>
            <person name="Yu H."/>
            <person name="Zhu C."/>
            <person name="Cai Y."/>
            <person name="He Y."/>
            <person name="Gan X."/>
            <person name="Zeng H."/>
            <person name="Yu D."/>
            <person name="Zhu Y."/>
            <person name="Jiang H."/>
            <person name="Qiu Q."/>
            <person name="Yang H."/>
            <person name="Zhang Y.E."/>
            <person name="Wang W."/>
            <person name="Zhu M."/>
            <person name="He S."/>
            <person name="Zhang G."/>
        </authorList>
    </citation>
    <scope>NUCLEOTIDE SEQUENCE [LARGE SCALE GENOMIC DNA]</scope>
    <source>
        <strain evidence="2">Bchr_013</strain>
    </source>
</reference>
<name>A0A8X7WYT5_POLSE</name>
<feature type="compositionally biased region" description="Polar residues" evidence="1">
    <location>
        <begin position="326"/>
        <end position="348"/>
    </location>
</feature>
<dbReference type="InterPro" id="IPR031440">
    <property type="entry name" value="DUF4670"/>
</dbReference>
<organism evidence="2 3">
    <name type="scientific">Polypterus senegalus</name>
    <name type="common">Senegal bichir</name>
    <dbReference type="NCBI Taxonomy" id="55291"/>
    <lineage>
        <taxon>Eukaryota</taxon>
        <taxon>Metazoa</taxon>
        <taxon>Chordata</taxon>
        <taxon>Craniata</taxon>
        <taxon>Vertebrata</taxon>
        <taxon>Euteleostomi</taxon>
        <taxon>Actinopterygii</taxon>
        <taxon>Polypteriformes</taxon>
        <taxon>Polypteridae</taxon>
        <taxon>Polypterus</taxon>
    </lineage>
</organism>
<dbReference type="Proteomes" id="UP000886611">
    <property type="component" value="Unassembled WGS sequence"/>
</dbReference>
<proteinExistence type="predicted"/>
<feature type="region of interest" description="Disordered" evidence="1">
    <location>
        <begin position="803"/>
        <end position="836"/>
    </location>
</feature>
<feature type="compositionally biased region" description="Basic residues" evidence="1">
    <location>
        <begin position="558"/>
        <end position="571"/>
    </location>
</feature>
<dbReference type="PANTHER" id="PTHR21937">
    <property type="entry name" value="CCDC66 DOMAIN-CONTAINING PROTEIN"/>
    <property type="match status" value="1"/>
</dbReference>
<feature type="compositionally biased region" description="Basic and acidic residues" evidence="1">
    <location>
        <begin position="775"/>
        <end position="785"/>
    </location>
</feature>
<gene>
    <name evidence="2" type="primary">Pf13_2</name>
    <name evidence="2" type="ORF">GTO96_0018598</name>
</gene>
<evidence type="ECO:0000313" key="3">
    <source>
        <dbReference type="Proteomes" id="UP000886611"/>
    </source>
</evidence>
<feature type="compositionally biased region" description="Basic and acidic residues" evidence="1">
    <location>
        <begin position="539"/>
        <end position="549"/>
    </location>
</feature>
<evidence type="ECO:0000256" key="1">
    <source>
        <dbReference type="SAM" id="MobiDB-lite"/>
    </source>
</evidence>
<feature type="region of interest" description="Disordered" evidence="1">
    <location>
        <begin position="228"/>
        <end position="247"/>
    </location>
</feature>
<dbReference type="AlphaFoldDB" id="A0A8X7WYT5"/>
<feature type="compositionally biased region" description="Polar residues" evidence="1">
    <location>
        <begin position="714"/>
        <end position="739"/>
    </location>
</feature>
<sequence>MPARCAIQPLRLPRLAEPSGTKRRCEEVELPKELLILPLLQLKGIGQDGGLGLADNENENEVETGEPPNQEEQSEERPPGPLAEDKTQKKLLGSLQKFGLPTSGQDSEACEGQESTDPQLPPKSFLEILPPIVSKKGPRNQSSLAFLKARLKENRDMEDGIIRGVLPFEIRGEWPASVHHRGASRLHFLIGCFLLAEYYKSGSVGSIIMGPDGRIVHLSLLGSLKDQGKDLGEESQEHNGDELRGIPGISMAPGSTVFLPQEKGFHLVDYNLEQHERSALHLFDSMCQDQNTQVRDEGGQTLTASHKGSGLPVVDTWQKGQRVADKSNNTASLGGQRGSGPSSNQKGGTTAALASGRDGASLPPVLKVKRRMGFDMLKQPGDADLQNMRDPRPPVAGASPIESWKHPETSGGPESPHLGSTAARHPGDPQAGHRRLGPLVDMAGQASASNSMLRNSGHTMDIHPEGNLVGLWVPVVLDFQVALVSLPLLIILSLKQDGGTEEDGRTQHPQVGAASHQRALGKSKKGSDLKGRARFVVGKPKEKRPEDKSQAAGTTAKTAKHQRGHKRRRKVGPAEDGQGQDEEVSSAGQKAHSGKKPPRKGGLDMEEEEEKKKKEEEEDEEEEKEKGSTKQAAGRGQQGTKKEVADETAHMSFSRTSEQLRKQDTDKEDEEEEEEEEEEADFIIYKRELDSSDNKNLKARQAQAALDRNRPASLVTSGPASHLGTPSTPAVSMDKQSLPSGGHLGTWLKKLQQEAEQQQQEEQERMRQRLQAAAQERERRAQEEHRRKLLLLQKLRRQEEEQRAAEAARRQAEEDARRAEEARRMQEMSELERHEYQRWKREEEERRRREEEERQSVAAERMQRVLEEAKWQALLLARQRAVLEQQLIFQRDLLAEADGMERAQEISRPWVYSYFELLEMLGLPLPAEGVQKEA</sequence>
<feature type="region of interest" description="Disordered" evidence="1">
    <location>
        <begin position="321"/>
        <end position="364"/>
    </location>
</feature>
<comment type="caution">
    <text evidence="2">The sequence shown here is derived from an EMBL/GenBank/DDBJ whole genome shotgun (WGS) entry which is preliminary data.</text>
</comment>
<feature type="region of interest" description="Disordered" evidence="1">
    <location>
        <begin position="378"/>
        <end position="436"/>
    </location>
</feature>
<accession>A0A8X7WYT5</accession>
<feature type="region of interest" description="Disordered" evidence="1">
    <location>
        <begin position="46"/>
        <end position="85"/>
    </location>
</feature>
<evidence type="ECO:0000313" key="2">
    <source>
        <dbReference type="EMBL" id="KAG2458630.1"/>
    </source>
</evidence>
<keyword evidence="3" id="KW-1185">Reference proteome</keyword>
<feature type="compositionally biased region" description="Basic and acidic residues" evidence="1">
    <location>
        <begin position="228"/>
        <end position="244"/>
    </location>
</feature>
<feature type="non-terminal residue" evidence="2">
    <location>
        <position position="1"/>
    </location>
</feature>
<feature type="non-terminal residue" evidence="2">
    <location>
        <position position="934"/>
    </location>
</feature>
<dbReference type="PANTHER" id="PTHR21937:SF5">
    <property type="entry name" value="GENE 973-RELATED"/>
    <property type="match status" value="1"/>
</dbReference>
<feature type="compositionally biased region" description="Basic and acidic residues" evidence="1">
    <location>
        <begin position="640"/>
        <end position="649"/>
    </location>
</feature>
<dbReference type="EMBL" id="JAATIS010007202">
    <property type="protein sequence ID" value="KAG2458630.1"/>
    <property type="molecule type" value="Genomic_DNA"/>
</dbReference>